<feature type="compositionally biased region" description="Polar residues" evidence="6">
    <location>
        <begin position="196"/>
        <end position="226"/>
    </location>
</feature>
<keyword evidence="9" id="KW-1185">Reference proteome</keyword>
<sequence length="264" mass="29509">MSTKVRGQFKAKQEADQTSLYKTELCRSWEDTGFCRYGKKCQFAHSPKELRNVLRHPKYKTEMCDSFHTVGVCPYGNRCHFVHNDIEALRPAPNEPATKSTTLRKNATLASLQSNEFNYGIESDWPKIESSASMPVPASRSLNSIGSMNSIWRNQSDASILSQQESESSSSSNQYNDDYWQSIYDDFNGLQLITKPESTSYSPPSSKFDSVPSNGWSRTWNPTSTGAVPAAGSSSQSTLLEVSSKIWSADRLPVFRTLAKAQED</sequence>
<protein>
    <submittedName>
        <fullName evidence="8">Oidioi.mRNA.OKI2018_I69.XSR.g15760.t1.cds</fullName>
    </submittedName>
</protein>
<proteinExistence type="predicted"/>
<name>A0ABN7SFS8_OIKDI</name>
<evidence type="ECO:0000259" key="7">
    <source>
        <dbReference type="PROSITE" id="PS50103"/>
    </source>
</evidence>
<evidence type="ECO:0000256" key="3">
    <source>
        <dbReference type="ARBA" id="ARBA00022771"/>
    </source>
</evidence>
<keyword evidence="4 5" id="KW-0862">Zinc</keyword>
<evidence type="ECO:0000256" key="1">
    <source>
        <dbReference type="ARBA" id="ARBA00022723"/>
    </source>
</evidence>
<evidence type="ECO:0000313" key="8">
    <source>
        <dbReference type="EMBL" id="CAG5098541.1"/>
    </source>
</evidence>
<dbReference type="Gene3D" id="4.10.1000.10">
    <property type="entry name" value="Zinc finger, CCCH-type"/>
    <property type="match status" value="2"/>
</dbReference>
<dbReference type="InterPro" id="IPR000571">
    <property type="entry name" value="Znf_CCCH"/>
</dbReference>
<keyword evidence="3 5" id="KW-0863">Zinc-finger</keyword>
<feature type="domain" description="C3H1-type" evidence="7">
    <location>
        <begin position="58"/>
        <end position="86"/>
    </location>
</feature>
<evidence type="ECO:0000256" key="5">
    <source>
        <dbReference type="PROSITE-ProRule" id="PRU00723"/>
    </source>
</evidence>
<feature type="zinc finger region" description="C3H1-type" evidence="5">
    <location>
        <begin position="20"/>
        <end position="48"/>
    </location>
</feature>
<keyword evidence="1 5" id="KW-0479">Metal-binding</keyword>
<dbReference type="PANTHER" id="PTHR12547">
    <property type="entry name" value="CCCH ZINC FINGER/TIS11-RELATED"/>
    <property type="match status" value="1"/>
</dbReference>
<dbReference type="InterPro" id="IPR045877">
    <property type="entry name" value="ZFP36-like"/>
</dbReference>
<organism evidence="8 9">
    <name type="scientific">Oikopleura dioica</name>
    <name type="common">Tunicate</name>
    <dbReference type="NCBI Taxonomy" id="34765"/>
    <lineage>
        <taxon>Eukaryota</taxon>
        <taxon>Metazoa</taxon>
        <taxon>Chordata</taxon>
        <taxon>Tunicata</taxon>
        <taxon>Appendicularia</taxon>
        <taxon>Copelata</taxon>
        <taxon>Oikopleuridae</taxon>
        <taxon>Oikopleura</taxon>
    </lineage>
</organism>
<dbReference type="PANTHER" id="PTHR12547:SF18">
    <property type="entry name" value="PROTEIN TIS11"/>
    <property type="match status" value="1"/>
</dbReference>
<dbReference type="SUPFAM" id="SSF90229">
    <property type="entry name" value="CCCH zinc finger"/>
    <property type="match status" value="2"/>
</dbReference>
<evidence type="ECO:0000256" key="2">
    <source>
        <dbReference type="ARBA" id="ARBA00022737"/>
    </source>
</evidence>
<dbReference type="Pfam" id="PF00642">
    <property type="entry name" value="zf-CCCH"/>
    <property type="match status" value="2"/>
</dbReference>
<evidence type="ECO:0000256" key="4">
    <source>
        <dbReference type="ARBA" id="ARBA00022833"/>
    </source>
</evidence>
<dbReference type="SMART" id="SM00356">
    <property type="entry name" value="ZnF_C3H1"/>
    <property type="match status" value="2"/>
</dbReference>
<evidence type="ECO:0000313" key="9">
    <source>
        <dbReference type="Proteomes" id="UP001158576"/>
    </source>
</evidence>
<feature type="zinc finger region" description="C3H1-type" evidence="5">
    <location>
        <begin position="58"/>
        <end position="86"/>
    </location>
</feature>
<gene>
    <name evidence="8" type="ORF">OKIOD_LOCUS7318</name>
</gene>
<reference evidence="8 9" key="1">
    <citation type="submission" date="2021-04" db="EMBL/GenBank/DDBJ databases">
        <authorList>
            <person name="Bliznina A."/>
        </authorList>
    </citation>
    <scope>NUCLEOTIDE SEQUENCE [LARGE SCALE GENOMIC DNA]</scope>
</reference>
<evidence type="ECO:0000256" key="6">
    <source>
        <dbReference type="SAM" id="MobiDB-lite"/>
    </source>
</evidence>
<accession>A0ABN7SFS8</accession>
<keyword evidence="2" id="KW-0677">Repeat</keyword>
<dbReference type="Proteomes" id="UP001158576">
    <property type="component" value="Chromosome XSR"/>
</dbReference>
<feature type="domain" description="C3H1-type" evidence="7">
    <location>
        <begin position="20"/>
        <end position="48"/>
    </location>
</feature>
<dbReference type="PROSITE" id="PS50103">
    <property type="entry name" value="ZF_C3H1"/>
    <property type="match status" value="2"/>
</dbReference>
<dbReference type="InterPro" id="IPR036855">
    <property type="entry name" value="Znf_CCCH_sf"/>
</dbReference>
<feature type="region of interest" description="Disordered" evidence="6">
    <location>
        <begin position="196"/>
        <end position="234"/>
    </location>
</feature>
<dbReference type="EMBL" id="OU015569">
    <property type="protein sequence ID" value="CAG5098541.1"/>
    <property type="molecule type" value="Genomic_DNA"/>
</dbReference>